<sequence>MSDFLSLENILFASQAMLLLLKIYYSKNMRSRKRDEHS</sequence>
<dbReference type="Proteomes" id="UP000041601">
    <property type="component" value="Unassembled WGS sequence"/>
</dbReference>
<dbReference type="EMBL" id="CPXJ01000032">
    <property type="protein sequence ID" value="CND97299.1"/>
    <property type="molecule type" value="Genomic_DNA"/>
</dbReference>
<evidence type="ECO:0000313" key="3">
    <source>
        <dbReference type="Proteomes" id="UP000041601"/>
    </source>
</evidence>
<keyword evidence="1" id="KW-0812">Transmembrane</keyword>
<accession>A0ABP1Y594</accession>
<proteinExistence type="predicted"/>
<name>A0ABP1Y594_YEREN</name>
<keyword evidence="1" id="KW-0472">Membrane</keyword>
<comment type="caution">
    <text evidence="2">The sequence shown here is derived from an EMBL/GenBank/DDBJ whole genome shotgun (WGS) entry which is preliminary data.</text>
</comment>
<organism evidence="2 3">
    <name type="scientific">Yersinia enterocolitica</name>
    <dbReference type="NCBI Taxonomy" id="630"/>
    <lineage>
        <taxon>Bacteria</taxon>
        <taxon>Pseudomonadati</taxon>
        <taxon>Pseudomonadota</taxon>
        <taxon>Gammaproteobacteria</taxon>
        <taxon>Enterobacterales</taxon>
        <taxon>Yersiniaceae</taxon>
        <taxon>Yersinia</taxon>
    </lineage>
</organism>
<evidence type="ECO:0000313" key="2">
    <source>
        <dbReference type="EMBL" id="CND97299.1"/>
    </source>
</evidence>
<gene>
    <name evidence="2" type="ORF">ERS137959_02694</name>
</gene>
<protein>
    <submittedName>
        <fullName evidence="2">Uncharacterized protein</fullName>
    </submittedName>
</protein>
<keyword evidence="1" id="KW-1133">Transmembrane helix</keyword>
<reference evidence="2 3" key="1">
    <citation type="submission" date="2015-03" db="EMBL/GenBank/DDBJ databases">
        <authorList>
            <consortium name="Pathogen Informatics"/>
            <person name="Murphy D."/>
        </authorList>
    </citation>
    <scope>NUCLEOTIDE SEQUENCE [LARGE SCALE GENOMIC DNA]</scope>
    <source>
        <strain evidence="2 3">IP05342</strain>
    </source>
</reference>
<keyword evidence="3" id="KW-1185">Reference proteome</keyword>
<feature type="transmembrane region" description="Helical" evidence="1">
    <location>
        <begin position="6"/>
        <end position="25"/>
    </location>
</feature>
<evidence type="ECO:0000256" key="1">
    <source>
        <dbReference type="SAM" id="Phobius"/>
    </source>
</evidence>